<dbReference type="EMBL" id="JBHTJZ010000005">
    <property type="protein sequence ID" value="MFD0958404.1"/>
    <property type="molecule type" value="Genomic_DNA"/>
</dbReference>
<dbReference type="PANTHER" id="PTHR30221">
    <property type="entry name" value="SMALL-CONDUCTANCE MECHANOSENSITIVE CHANNEL"/>
    <property type="match status" value="1"/>
</dbReference>
<feature type="transmembrane region" description="Helical" evidence="1">
    <location>
        <begin position="71"/>
        <end position="94"/>
    </location>
</feature>
<organism evidence="2 3">
    <name type="scientific">Paenibacillus chungangensis</name>
    <dbReference type="NCBI Taxonomy" id="696535"/>
    <lineage>
        <taxon>Bacteria</taxon>
        <taxon>Bacillati</taxon>
        <taxon>Bacillota</taxon>
        <taxon>Bacilli</taxon>
        <taxon>Bacillales</taxon>
        <taxon>Paenibacillaceae</taxon>
        <taxon>Paenibacillus</taxon>
    </lineage>
</organism>
<feature type="transmembrane region" description="Helical" evidence="1">
    <location>
        <begin position="249"/>
        <end position="276"/>
    </location>
</feature>
<keyword evidence="1" id="KW-0472">Membrane</keyword>
<dbReference type="Pfam" id="PF05552">
    <property type="entry name" value="MS_channel_1st_1"/>
    <property type="match status" value="5"/>
</dbReference>
<dbReference type="Gene3D" id="1.10.287.1260">
    <property type="match status" value="2"/>
</dbReference>
<reference evidence="3" key="1">
    <citation type="journal article" date="2019" name="Int. J. Syst. Evol. Microbiol.">
        <title>The Global Catalogue of Microorganisms (GCM) 10K type strain sequencing project: providing services to taxonomists for standard genome sequencing and annotation.</title>
        <authorList>
            <consortium name="The Broad Institute Genomics Platform"/>
            <consortium name="The Broad Institute Genome Sequencing Center for Infectious Disease"/>
            <person name="Wu L."/>
            <person name="Ma J."/>
        </authorList>
    </citation>
    <scope>NUCLEOTIDE SEQUENCE [LARGE SCALE GENOMIC DNA]</scope>
    <source>
        <strain evidence="3">CCUG 59129</strain>
    </source>
</reference>
<feature type="transmembrane region" description="Helical" evidence="1">
    <location>
        <begin position="114"/>
        <end position="132"/>
    </location>
</feature>
<gene>
    <name evidence="2" type="ORF">ACFQ2I_03300</name>
</gene>
<dbReference type="PANTHER" id="PTHR30221:SF1">
    <property type="entry name" value="SMALL-CONDUCTANCE MECHANOSENSITIVE CHANNEL"/>
    <property type="match status" value="1"/>
</dbReference>
<feature type="transmembrane region" description="Helical" evidence="1">
    <location>
        <begin position="207"/>
        <end position="228"/>
    </location>
</feature>
<feature type="transmembrane region" description="Helical" evidence="1">
    <location>
        <begin position="425"/>
        <end position="445"/>
    </location>
</feature>
<protein>
    <submittedName>
        <fullName evidence="2">Mechanosensitive ion channel</fullName>
    </submittedName>
</protein>
<dbReference type="RefSeq" id="WP_377562170.1">
    <property type="nucleotide sequence ID" value="NZ_JBHTJZ010000005.1"/>
</dbReference>
<evidence type="ECO:0000313" key="3">
    <source>
        <dbReference type="Proteomes" id="UP001596989"/>
    </source>
</evidence>
<keyword evidence="1" id="KW-0812">Transmembrane</keyword>
<dbReference type="NCBIfam" id="NF033912">
    <property type="entry name" value="msc"/>
    <property type="match status" value="1"/>
</dbReference>
<keyword evidence="3" id="KW-1185">Reference proteome</keyword>
<keyword evidence="1" id="KW-1133">Transmembrane helix</keyword>
<sequence>MESLFETLEDYFYQLPDIVYAVVFFLIGWLVAALIARLVKAVLAKTKWDDKLFEYIKIDSKYKSHVIISKIVFYVLMIFVVILFFNILGLQIVAEPIVNMMNIVAESIPSIFKAALILIIGWMIASVLSFLIQTGGKKIGIDRLLTKWSIIRNPENSEKALQSAGRIVFYLVLLLFIPGVLGALQISAVSGPMSNMLSQFLEFLPKLFGAALILLIGWLAAKIVREILTKFLFTIGVEKLSERFGLSKIFSNTNISAVIGTVAYVLILIPTVIAALETLDIQGISEPAVAMLSSILSMLPNVIISILLILIGVWLGKVVGNLVASLLEKLGFNGILNYLGLRAVDSSSTNLTASQIVGRVTQLIIILFFTAEALQIVKLQVLVTFVTALIAYLPNLLVAIVVIGIGLFLGNFAQRTIASLVKDNYKLLSVVAKYAIIVVSSFMALDQLGVADSIVNAAFILTLGGLALAFGLAFGLGGREFAASIMKQWQSRLEAKETKQQQNDDHNG</sequence>
<comment type="caution">
    <text evidence="2">The sequence shown here is derived from an EMBL/GenBank/DDBJ whole genome shotgun (WGS) entry which is preliminary data.</text>
</comment>
<feature type="transmembrane region" description="Helical" evidence="1">
    <location>
        <begin position="457"/>
        <end position="477"/>
    </location>
</feature>
<feature type="transmembrane region" description="Helical" evidence="1">
    <location>
        <begin position="167"/>
        <end position="187"/>
    </location>
</feature>
<proteinExistence type="predicted"/>
<dbReference type="InterPro" id="IPR008910">
    <property type="entry name" value="MSC_TM_helix"/>
</dbReference>
<dbReference type="InterPro" id="IPR045275">
    <property type="entry name" value="MscS_archaea/bacteria_type"/>
</dbReference>
<feature type="transmembrane region" description="Helical" evidence="1">
    <location>
        <begin position="389"/>
        <end position="413"/>
    </location>
</feature>
<feature type="transmembrane region" description="Helical" evidence="1">
    <location>
        <begin position="288"/>
        <end position="315"/>
    </location>
</feature>
<evidence type="ECO:0000313" key="2">
    <source>
        <dbReference type="EMBL" id="MFD0958404.1"/>
    </source>
</evidence>
<dbReference type="Proteomes" id="UP001596989">
    <property type="component" value="Unassembled WGS sequence"/>
</dbReference>
<accession>A0ABW3HLK2</accession>
<feature type="transmembrane region" description="Helical" evidence="1">
    <location>
        <begin position="356"/>
        <end position="377"/>
    </location>
</feature>
<feature type="transmembrane region" description="Helical" evidence="1">
    <location>
        <begin position="18"/>
        <end position="39"/>
    </location>
</feature>
<name>A0ABW3HLK2_9BACL</name>
<evidence type="ECO:0000256" key="1">
    <source>
        <dbReference type="SAM" id="Phobius"/>
    </source>
</evidence>